<reference evidence="1" key="1">
    <citation type="submission" date="2018-02" db="EMBL/GenBank/DDBJ databases">
        <title>Rhizophora mucronata_Transcriptome.</title>
        <authorList>
            <person name="Meera S.P."/>
            <person name="Sreeshan A."/>
            <person name="Augustine A."/>
        </authorList>
    </citation>
    <scope>NUCLEOTIDE SEQUENCE</scope>
    <source>
        <tissue evidence="1">Leaf</tissue>
    </source>
</reference>
<proteinExistence type="predicted"/>
<accession>A0A2P2KF64</accession>
<dbReference type="AlphaFoldDB" id="A0A2P2KF64"/>
<name>A0A2P2KF64_RHIMU</name>
<organism evidence="1">
    <name type="scientific">Rhizophora mucronata</name>
    <name type="common">Asiatic mangrove</name>
    <dbReference type="NCBI Taxonomy" id="61149"/>
    <lineage>
        <taxon>Eukaryota</taxon>
        <taxon>Viridiplantae</taxon>
        <taxon>Streptophyta</taxon>
        <taxon>Embryophyta</taxon>
        <taxon>Tracheophyta</taxon>
        <taxon>Spermatophyta</taxon>
        <taxon>Magnoliopsida</taxon>
        <taxon>eudicotyledons</taxon>
        <taxon>Gunneridae</taxon>
        <taxon>Pentapetalae</taxon>
        <taxon>rosids</taxon>
        <taxon>fabids</taxon>
        <taxon>Malpighiales</taxon>
        <taxon>Rhizophoraceae</taxon>
        <taxon>Rhizophora</taxon>
    </lineage>
</organism>
<dbReference type="EMBL" id="GGEC01023867">
    <property type="protein sequence ID" value="MBX04351.1"/>
    <property type="molecule type" value="Transcribed_RNA"/>
</dbReference>
<protein>
    <submittedName>
        <fullName evidence="1">Uncharacterized protein</fullName>
    </submittedName>
</protein>
<sequence length="109" mass="12533">MKMKIKRRSRQIGILNLLGTSLLSPNPSPMNTLAEAPLPSISRFQKLSSNVLFPSHIPPPPPTTMPLIRNQTNKKNIEKMRMRMGLVMQKRAILFSHHQRELPSMRIRL</sequence>
<evidence type="ECO:0000313" key="1">
    <source>
        <dbReference type="EMBL" id="MBX04351.1"/>
    </source>
</evidence>